<dbReference type="PROSITE" id="PS50109">
    <property type="entry name" value="HIS_KIN"/>
    <property type="match status" value="1"/>
</dbReference>
<keyword evidence="7 13" id="KW-0812">Transmembrane</keyword>
<evidence type="ECO:0000256" key="2">
    <source>
        <dbReference type="ARBA" id="ARBA00004141"/>
    </source>
</evidence>
<dbReference type="Gene3D" id="1.10.287.130">
    <property type="match status" value="1"/>
</dbReference>
<dbReference type="CDD" id="cd00082">
    <property type="entry name" value="HisKA"/>
    <property type="match status" value="1"/>
</dbReference>
<sequence length="909" mass="98785">MILTADLVIATAVAYVGLLFIIAYLGDRQTRTRTGGFLRSPFVYTLSISVYCTSWTFYGAVGTAARSGLEFLTIYLGPTIVFLGWWFILRRLVRISHDQRITSIADLLSSRFGKSSTLGVLITVLAVIAIAPYIALQLKAITSSIEAIAGSSEFGRGSLEGWDEVGLAFGVAAGMAIFTILFGTRNVDAKEQHHGVVAAIAFEAVVKLAALIAVGVFVVYMGGGMDSIFANAAAAGHEIHARDTFGDRWIAMTILAAAAVICLPRQFQVTVVENSDENHLRTASWAFPAYMLAMSLFTLPIALFGLSFMPEGSNPDMYVLTLPLAVGQDGLALFAFIGGFSSATSMIILESIALSIMVSNHIVVPVMLRLTSGTGIGDGQGVRRLILNARRISIILILFLGFGYFYLTRTSDALAPIGLISFTGVAQFLPAILASLFWRDASTKAAICAVLVGFVVWLWASFLPSFASSSPIVADIIANGPGGIGWLRPQELFGLNGLDPLTHAVFWSLFLNSTVLILGSLITNQSALEHVQAALFLNVFRRTRSEDSPIRGTATADDLFLVARRVLGHGRAVELFSEEAKLARMPWTTLEPSPAFIRRLERELAGSIGAASAHVMLSKVVSGDSVSLEEVMRMADETQQAIEYSQDLEKTSTELRATAEKLEEANRQLRKVDLQKDEFLSQVSHEVRTPMTAIRAFSEILLSESDLPRESREKFISTIHKESLRLTSLLDEILDLSALERGERAWENRPLDAEESLDQALRVCDALARQSKTKIVVESRAPSAYVKADPDRLSQVLINLITNAIKYNGAIAPEVTVRSRVRGKSYIIEVEDNGIGIAEDERGRIFDKFYRGRLGETGPYSGAGLGLPISREIIGRMDGKLDLVSSADEGACFRITLPLIAKPDAKAAQ</sequence>
<dbReference type="Gene3D" id="3.30.565.10">
    <property type="entry name" value="Histidine kinase-like ATPase, C-terminal domain"/>
    <property type="match status" value="1"/>
</dbReference>
<keyword evidence="6" id="KW-0808">Transferase</keyword>
<feature type="transmembrane region" description="Helical" evidence="13">
    <location>
        <begin position="196"/>
        <end position="221"/>
    </location>
</feature>
<dbReference type="OrthoDB" id="9813151at2"/>
<dbReference type="InterPro" id="IPR036097">
    <property type="entry name" value="HisK_dim/P_sf"/>
</dbReference>
<feature type="transmembrane region" description="Helical" evidence="13">
    <location>
        <begin position="165"/>
        <end position="184"/>
    </location>
</feature>
<dbReference type="GO" id="GO:0000155">
    <property type="term" value="F:phosphorelay sensor kinase activity"/>
    <property type="evidence" value="ECO:0007669"/>
    <property type="project" value="InterPro"/>
</dbReference>
<comment type="catalytic activity">
    <reaction evidence="1">
        <text>ATP + protein L-histidine = ADP + protein N-phospho-L-histidine.</text>
        <dbReference type="EC" id="2.7.13.3"/>
    </reaction>
</comment>
<dbReference type="InterPro" id="IPR004358">
    <property type="entry name" value="Sig_transdc_His_kin-like_C"/>
</dbReference>
<dbReference type="CDD" id="cd00075">
    <property type="entry name" value="HATPase"/>
    <property type="match status" value="1"/>
</dbReference>
<evidence type="ECO:0000256" key="7">
    <source>
        <dbReference type="ARBA" id="ARBA00022692"/>
    </source>
</evidence>
<comment type="subcellular location">
    <subcellularLocation>
        <location evidence="2">Membrane</location>
        <topology evidence="2">Multi-pass membrane protein</topology>
    </subcellularLocation>
</comment>
<dbReference type="InterPro" id="IPR036890">
    <property type="entry name" value="HATPase_C_sf"/>
</dbReference>
<feature type="transmembrane region" description="Helical" evidence="13">
    <location>
        <begin position="389"/>
        <end position="407"/>
    </location>
</feature>
<dbReference type="PANTHER" id="PTHR43711:SF1">
    <property type="entry name" value="HISTIDINE KINASE 1"/>
    <property type="match status" value="1"/>
</dbReference>
<feature type="domain" description="Histidine kinase" evidence="14">
    <location>
        <begin position="682"/>
        <end position="901"/>
    </location>
</feature>
<evidence type="ECO:0000313" key="15">
    <source>
        <dbReference type="EMBL" id="SDH15341.1"/>
    </source>
</evidence>
<evidence type="ECO:0000256" key="9">
    <source>
        <dbReference type="ARBA" id="ARBA00022989"/>
    </source>
</evidence>
<keyword evidence="16" id="KW-1185">Reference proteome</keyword>
<evidence type="ECO:0000256" key="5">
    <source>
        <dbReference type="ARBA" id="ARBA00022553"/>
    </source>
</evidence>
<dbReference type="InterPro" id="IPR038377">
    <property type="entry name" value="Na/Glc_symporter_sf"/>
</dbReference>
<dbReference type="SUPFAM" id="SSF55874">
    <property type="entry name" value="ATPase domain of HSP90 chaperone/DNA topoisomerase II/histidine kinase"/>
    <property type="match status" value="1"/>
</dbReference>
<dbReference type="Pfam" id="PF00512">
    <property type="entry name" value="HisKA"/>
    <property type="match status" value="1"/>
</dbReference>
<dbReference type="GO" id="GO:0022857">
    <property type="term" value="F:transmembrane transporter activity"/>
    <property type="evidence" value="ECO:0007669"/>
    <property type="project" value="InterPro"/>
</dbReference>
<evidence type="ECO:0000256" key="6">
    <source>
        <dbReference type="ARBA" id="ARBA00022679"/>
    </source>
</evidence>
<evidence type="ECO:0000259" key="14">
    <source>
        <dbReference type="PROSITE" id="PS50109"/>
    </source>
</evidence>
<dbReference type="STRING" id="440168.SAMN04487974_12530"/>
<dbReference type="RefSeq" id="WP_090599763.1">
    <property type="nucleotide sequence ID" value="NZ_FNCS01000025.1"/>
</dbReference>
<evidence type="ECO:0000256" key="4">
    <source>
        <dbReference type="ARBA" id="ARBA00012438"/>
    </source>
</evidence>
<name>A0A1G8A399_9HYPH</name>
<dbReference type="Pfam" id="PF02518">
    <property type="entry name" value="HATPase_c"/>
    <property type="match status" value="1"/>
</dbReference>
<evidence type="ECO:0000256" key="10">
    <source>
        <dbReference type="ARBA" id="ARBA00023012"/>
    </source>
</evidence>
<comment type="similarity">
    <text evidence="3">Belongs to the sodium:solute symporter (SSF) (TC 2.A.21) family.</text>
</comment>
<dbReference type="InterPro" id="IPR005467">
    <property type="entry name" value="His_kinase_dom"/>
</dbReference>
<protein>
    <recommendedName>
        <fullName evidence="4">histidine kinase</fullName>
        <ecNumber evidence="4">2.7.13.3</ecNumber>
    </recommendedName>
</protein>
<proteinExistence type="inferred from homology"/>
<dbReference type="GO" id="GO:0016020">
    <property type="term" value="C:membrane"/>
    <property type="evidence" value="ECO:0007669"/>
    <property type="project" value="UniProtKB-SubCell"/>
</dbReference>
<dbReference type="CDD" id="cd10322">
    <property type="entry name" value="SLC5sbd"/>
    <property type="match status" value="1"/>
</dbReference>
<feature type="transmembrane region" description="Helical" evidence="13">
    <location>
        <begin position="413"/>
        <end position="438"/>
    </location>
</feature>
<feature type="transmembrane region" description="Helical" evidence="13">
    <location>
        <begin position="72"/>
        <end position="89"/>
    </location>
</feature>
<gene>
    <name evidence="15" type="ORF">SAMN04487974_12530</name>
</gene>
<dbReference type="SMART" id="SM00388">
    <property type="entry name" value="HisKA"/>
    <property type="match status" value="1"/>
</dbReference>
<evidence type="ECO:0000256" key="12">
    <source>
        <dbReference type="SAM" id="Coils"/>
    </source>
</evidence>
<feature type="transmembrane region" description="Helical" evidence="13">
    <location>
        <begin position="6"/>
        <end position="25"/>
    </location>
</feature>
<feature type="transmembrane region" description="Helical" evidence="13">
    <location>
        <begin position="118"/>
        <end position="136"/>
    </location>
</feature>
<evidence type="ECO:0000256" key="8">
    <source>
        <dbReference type="ARBA" id="ARBA00022777"/>
    </source>
</evidence>
<dbReference type="EC" id="2.7.13.3" evidence="4"/>
<dbReference type="PROSITE" id="PS50283">
    <property type="entry name" value="NA_SOLUT_SYMP_3"/>
    <property type="match status" value="1"/>
</dbReference>
<evidence type="ECO:0000313" key="16">
    <source>
        <dbReference type="Proteomes" id="UP000199495"/>
    </source>
</evidence>
<reference evidence="15 16" key="1">
    <citation type="submission" date="2016-10" db="EMBL/GenBank/DDBJ databases">
        <authorList>
            <person name="de Groot N.N."/>
        </authorList>
    </citation>
    <scope>NUCLEOTIDE SEQUENCE [LARGE SCALE GENOMIC DNA]</scope>
    <source>
        <strain evidence="15 16">CGMCC 1.10267</strain>
    </source>
</reference>
<accession>A0A1G8A399</accession>
<keyword evidence="12" id="KW-0175">Coiled coil</keyword>
<dbReference type="SMART" id="SM00387">
    <property type="entry name" value="HATPase_c"/>
    <property type="match status" value="1"/>
</dbReference>
<keyword evidence="11 13" id="KW-0472">Membrane</keyword>
<feature type="transmembrane region" description="Helical" evidence="13">
    <location>
        <begin position="285"/>
        <end position="306"/>
    </location>
</feature>
<keyword evidence="9 13" id="KW-1133">Transmembrane helix</keyword>
<dbReference type="InterPro" id="IPR001734">
    <property type="entry name" value="Na/solute_symporter"/>
</dbReference>
<dbReference type="EMBL" id="FNCS01000025">
    <property type="protein sequence ID" value="SDH15341.1"/>
    <property type="molecule type" value="Genomic_DNA"/>
</dbReference>
<keyword evidence="5" id="KW-0597">Phosphoprotein</keyword>
<dbReference type="PANTHER" id="PTHR43711">
    <property type="entry name" value="TWO-COMPONENT HISTIDINE KINASE"/>
    <property type="match status" value="1"/>
</dbReference>
<dbReference type="InterPro" id="IPR003594">
    <property type="entry name" value="HATPase_dom"/>
</dbReference>
<dbReference type="Proteomes" id="UP000199495">
    <property type="component" value="Unassembled WGS sequence"/>
</dbReference>
<evidence type="ECO:0000256" key="3">
    <source>
        <dbReference type="ARBA" id="ARBA00006434"/>
    </source>
</evidence>
<evidence type="ECO:0000256" key="1">
    <source>
        <dbReference type="ARBA" id="ARBA00000085"/>
    </source>
</evidence>
<dbReference type="PRINTS" id="PR00344">
    <property type="entry name" value="BCTRLSENSOR"/>
</dbReference>
<dbReference type="Gene3D" id="1.20.1730.10">
    <property type="entry name" value="Sodium/glucose cotransporter"/>
    <property type="match status" value="1"/>
</dbReference>
<keyword evidence="10" id="KW-0902">Two-component regulatory system</keyword>
<dbReference type="AlphaFoldDB" id="A0A1G8A399"/>
<feature type="coiled-coil region" evidence="12">
    <location>
        <begin position="645"/>
        <end position="682"/>
    </location>
</feature>
<dbReference type="InterPro" id="IPR050736">
    <property type="entry name" value="Sensor_HK_Regulatory"/>
</dbReference>
<dbReference type="InterPro" id="IPR003661">
    <property type="entry name" value="HisK_dim/P_dom"/>
</dbReference>
<feature type="transmembrane region" description="Helical" evidence="13">
    <location>
        <begin position="37"/>
        <end position="60"/>
    </location>
</feature>
<dbReference type="FunFam" id="1.10.287.130:FF:000001">
    <property type="entry name" value="Two-component sensor histidine kinase"/>
    <property type="match status" value="1"/>
</dbReference>
<keyword evidence="8 15" id="KW-0418">Kinase</keyword>
<organism evidence="15 16">
    <name type="scientific">Pelagibacterium luteolum</name>
    <dbReference type="NCBI Taxonomy" id="440168"/>
    <lineage>
        <taxon>Bacteria</taxon>
        <taxon>Pseudomonadati</taxon>
        <taxon>Pseudomonadota</taxon>
        <taxon>Alphaproteobacteria</taxon>
        <taxon>Hyphomicrobiales</taxon>
        <taxon>Devosiaceae</taxon>
        <taxon>Pelagibacterium</taxon>
    </lineage>
</organism>
<evidence type="ECO:0000256" key="13">
    <source>
        <dbReference type="SAM" id="Phobius"/>
    </source>
</evidence>
<dbReference type="SUPFAM" id="SSF47384">
    <property type="entry name" value="Homodimeric domain of signal transducing histidine kinase"/>
    <property type="match status" value="1"/>
</dbReference>
<feature type="transmembrane region" description="Helical" evidence="13">
    <location>
        <begin position="445"/>
        <end position="462"/>
    </location>
</feature>
<dbReference type="FunFam" id="3.30.565.10:FF:000006">
    <property type="entry name" value="Sensor histidine kinase WalK"/>
    <property type="match status" value="1"/>
</dbReference>
<evidence type="ECO:0000256" key="11">
    <source>
        <dbReference type="ARBA" id="ARBA00023136"/>
    </source>
</evidence>